<gene>
    <name evidence="6 7" type="primary">rsmG</name>
    <name evidence="7" type="ORF">FOZ76_01955</name>
</gene>
<evidence type="ECO:0000256" key="4">
    <source>
        <dbReference type="ARBA" id="ARBA00022679"/>
    </source>
</evidence>
<comment type="catalytic activity">
    <reaction evidence="6">
        <text>guanosine(527) in 16S rRNA + S-adenosyl-L-methionine = N(7)-methylguanosine(527) in 16S rRNA + S-adenosyl-L-homocysteine</text>
        <dbReference type="Rhea" id="RHEA:42732"/>
        <dbReference type="Rhea" id="RHEA-COMP:10209"/>
        <dbReference type="Rhea" id="RHEA-COMP:10210"/>
        <dbReference type="ChEBI" id="CHEBI:57856"/>
        <dbReference type="ChEBI" id="CHEBI:59789"/>
        <dbReference type="ChEBI" id="CHEBI:74269"/>
        <dbReference type="ChEBI" id="CHEBI:74480"/>
        <dbReference type="EC" id="2.1.1.170"/>
    </reaction>
</comment>
<protein>
    <recommendedName>
        <fullName evidence="6">Ribosomal RNA small subunit methyltransferase G</fullName>
        <ecNumber evidence="6">2.1.1.170</ecNumber>
    </recommendedName>
    <alternativeName>
        <fullName evidence="6">16S rRNA 7-methylguanosine methyltransferase</fullName>
        <shortName evidence="6">16S rRNA m7G methyltransferase</shortName>
    </alternativeName>
</protein>
<keyword evidence="2 6" id="KW-0698">rRNA processing</keyword>
<comment type="similarity">
    <text evidence="6">Belongs to the methyltransferase superfamily. RNA methyltransferase RsmG family.</text>
</comment>
<proteinExistence type="inferred from homology"/>
<keyword evidence="1 6" id="KW-0963">Cytoplasm</keyword>
<dbReference type="Proteomes" id="UP000318405">
    <property type="component" value="Unassembled WGS sequence"/>
</dbReference>
<keyword evidence="8" id="KW-1185">Reference proteome</keyword>
<dbReference type="InterPro" id="IPR029063">
    <property type="entry name" value="SAM-dependent_MTases_sf"/>
</dbReference>
<dbReference type="SUPFAM" id="SSF53335">
    <property type="entry name" value="S-adenosyl-L-methionine-dependent methyltransferases"/>
    <property type="match status" value="1"/>
</dbReference>
<name>A0A556B036_9BURK</name>
<dbReference type="PIRSF" id="PIRSF003078">
    <property type="entry name" value="GidB"/>
    <property type="match status" value="1"/>
</dbReference>
<dbReference type="Pfam" id="PF02527">
    <property type="entry name" value="GidB"/>
    <property type="match status" value="1"/>
</dbReference>
<evidence type="ECO:0000256" key="3">
    <source>
        <dbReference type="ARBA" id="ARBA00022603"/>
    </source>
</evidence>
<sequence length="223" mass="24315">MDEQERTRVGARLLEDAQGLGLSLDRRQTDALVEYLAQLSRWNRTYNLTAIREVEAMRVQHILDCLAIVPLLRQLLPAQATLLDVGSGGGLPGVVLAVMEPGWVVTCVDAVEKKMAFVRQVSGVLRLPNLKAQHARVETLAIEPVDVVISRAFASLDDFAALAGRHVREDGTLAAMKGREPGDEITALLAHGEWRVAAIHPLLVPGLDAQRCLLLMERTHAGA</sequence>
<dbReference type="InterPro" id="IPR003682">
    <property type="entry name" value="rRNA_ssu_MeTfrase_G"/>
</dbReference>
<keyword evidence="3 6" id="KW-0489">Methyltransferase</keyword>
<dbReference type="HAMAP" id="MF_00074">
    <property type="entry name" value="16SrRNA_methyltr_G"/>
    <property type="match status" value="1"/>
</dbReference>
<accession>A0A556B036</accession>
<dbReference type="GO" id="GO:0005829">
    <property type="term" value="C:cytosol"/>
    <property type="evidence" value="ECO:0007669"/>
    <property type="project" value="TreeGrafter"/>
</dbReference>
<feature type="binding site" evidence="6">
    <location>
        <position position="151"/>
    </location>
    <ligand>
        <name>S-adenosyl-L-methionine</name>
        <dbReference type="ChEBI" id="CHEBI:59789"/>
    </ligand>
</feature>
<dbReference type="CDD" id="cd02440">
    <property type="entry name" value="AdoMet_MTases"/>
    <property type="match status" value="1"/>
</dbReference>
<feature type="binding site" evidence="6">
    <location>
        <position position="91"/>
    </location>
    <ligand>
        <name>S-adenosyl-L-methionine</name>
        <dbReference type="ChEBI" id="CHEBI:59789"/>
    </ligand>
</feature>
<dbReference type="PANTHER" id="PTHR31760:SF0">
    <property type="entry name" value="S-ADENOSYL-L-METHIONINE-DEPENDENT METHYLTRANSFERASES SUPERFAMILY PROTEIN"/>
    <property type="match status" value="1"/>
</dbReference>
<feature type="binding site" evidence="6">
    <location>
        <begin position="137"/>
        <end position="138"/>
    </location>
    <ligand>
        <name>S-adenosyl-L-methionine</name>
        <dbReference type="ChEBI" id="CHEBI:59789"/>
    </ligand>
</feature>
<dbReference type="OrthoDB" id="9808773at2"/>
<comment type="function">
    <text evidence="6">Specifically methylates the N7 position of guanine in position 527 of 16S rRNA.</text>
</comment>
<dbReference type="AlphaFoldDB" id="A0A556B036"/>
<feature type="binding site" evidence="6">
    <location>
        <position position="86"/>
    </location>
    <ligand>
        <name>S-adenosyl-L-methionine</name>
        <dbReference type="ChEBI" id="CHEBI:59789"/>
    </ligand>
</feature>
<evidence type="ECO:0000313" key="7">
    <source>
        <dbReference type="EMBL" id="TSH98539.1"/>
    </source>
</evidence>
<reference evidence="7 8" key="1">
    <citation type="submission" date="2019-07" db="EMBL/GenBank/DDBJ databases">
        <title>Qingshengfaniella alkalisoli gen. nov., sp. nov., isolated from saline soil.</title>
        <authorList>
            <person name="Xu L."/>
            <person name="Huang X.-X."/>
            <person name="Sun J.-Q."/>
        </authorList>
    </citation>
    <scope>NUCLEOTIDE SEQUENCE [LARGE SCALE GENOMIC DNA]</scope>
    <source>
        <strain evidence="7 8">DSM 27279</strain>
    </source>
</reference>
<evidence type="ECO:0000313" key="8">
    <source>
        <dbReference type="Proteomes" id="UP000318405"/>
    </source>
</evidence>
<organism evidence="7 8">
    <name type="scientific">Verticiella sediminum</name>
    <dbReference type="NCBI Taxonomy" id="1247510"/>
    <lineage>
        <taxon>Bacteria</taxon>
        <taxon>Pseudomonadati</taxon>
        <taxon>Pseudomonadota</taxon>
        <taxon>Betaproteobacteria</taxon>
        <taxon>Burkholderiales</taxon>
        <taxon>Alcaligenaceae</taxon>
        <taxon>Verticiella</taxon>
    </lineage>
</organism>
<dbReference type="RefSeq" id="WP_143946446.1">
    <property type="nucleotide sequence ID" value="NZ_BAABMB010000001.1"/>
</dbReference>
<keyword evidence="5 6" id="KW-0949">S-adenosyl-L-methionine</keyword>
<evidence type="ECO:0000256" key="2">
    <source>
        <dbReference type="ARBA" id="ARBA00022552"/>
    </source>
</evidence>
<keyword evidence="4 6" id="KW-0808">Transferase</keyword>
<dbReference type="Gene3D" id="3.40.50.150">
    <property type="entry name" value="Vaccinia Virus protein VP39"/>
    <property type="match status" value="1"/>
</dbReference>
<comment type="subcellular location">
    <subcellularLocation>
        <location evidence="6">Cytoplasm</location>
    </subcellularLocation>
</comment>
<dbReference type="EC" id="2.1.1.170" evidence="6"/>
<evidence type="ECO:0000256" key="1">
    <source>
        <dbReference type="ARBA" id="ARBA00022490"/>
    </source>
</evidence>
<dbReference type="GO" id="GO:0070043">
    <property type="term" value="F:rRNA (guanine-N7-)-methyltransferase activity"/>
    <property type="evidence" value="ECO:0007669"/>
    <property type="project" value="UniProtKB-UniRule"/>
</dbReference>
<evidence type="ECO:0000256" key="6">
    <source>
        <dbReference type="HAMAP-Rule" id="MF_00074"/>
    </source>
</evidence>
<dbReference type="EMBL" id="VLTJ01000004">
    <property type="protein sequence ID" value="TSH98539.1"/>
    <property type="molecule type" value="Genomic_DNA"/>
</dbReference>
<comment type="caution">
    <text evidence="7">The sequence shown here is derived from an EMBL/GenBank/DDBJ whole genome shotgun (WGS) entry which is preliminary data.</text>
</comment>
<dbReference type="PANTHER" id="PTHR31760">
    <property type="entry name" value="S-ADENOSYL-L-METHIONINE-DEPENDENT METHYLTRANSFERASES SUPERFAMILY PROTEIN"/>
    <property type="match status" value="1"/>
</dbReference>
<comment type="caution">
    <text evidence="6">Lacks conserved residue(s) required for the propagation of feature annotation.</text>
</comment>
<evidence type="ECO:0000256" key="5">
    <source>
        <dbReference type="ARBA" id="ARBA00022691"/>
    </source>
</evidence>
<dbReference type="NCBIfam" id="TIGR00138">
    <property type="entry name" value="rsmG_gidB"/>
    <property type="match status" value="1"/>
</dbReference>